<dbReference type="VEuPathDB" id="FungiDB:PV08_10863"/>
<evidence type="ECO:0000259" key="7">
    <source>
        <dbReference type="PROSITE" id="PS50048"/>
    </source>
</evidence>
<dbReference type="PANTHER" id="PTHR47338:SF20">
    <property type="entry name" value="ZN(II)2CYS6 TRANSCRIPTION FACTOR (EUROFUNG)"/>
    <property type="match status" value="1"/>
</dbReference>
<name>A0A0D1ZF31_9EURO</name>
<dbReference type="InterPro" id="IPR050815">
    <property type="entry name" value="TF_fung"/>
</dbReference>
<gene>
    <name evidence="8" type="ORF">PV08_10863</name>
</gene>
<evidence type="ECO:0000256" key="1">
    <source>
        <dbReference type="ARBA" id="ARBA00004123"/>
    </source>
</evidence>
<evidence type="ECO:0000256" key="5">
    <source>
        <dbReference type="ARBA" id="ARBA00023163"/>
    </source>
</evidence>
<keyword evidence="4" id="KW-0238">DNA-binding</keyword>
<dbReference type="SMART" id="SM00066">
    <property type="entry name" value="GAL4"/>
    <property type="match status" value="1"/>
</dbReference>
<keyword evidence="6" id="KW-0539">Nucleus</keyword>
<keyword evidence="9" id="KW-1185">Reference proteome</keyword>
<proteinExistence type="predicted"/>
<dbReference type="PANTHER" id="PTHR47338">
    <property type="entry name" value="ZN(II)2CYS6 TRANSCRIPTION FACTOR (EUROFUNG)-RELATED"/>
    <property type="match status" value="1"/>
</dbReference>
<dbReference type="AlphaFoldDB" id="A0A0D1ZF31"/>
<dbReference type="Pfam" id="PF04082">
    <property type="entry name" value="Fungal_trans"/>
    <property type="match status" value="1"/>
</dbReference>
<protein>
    <recommendedName>
        <fullName evidence="7">Zn(2)-C6 fungal-type domain-containing protein</fullName>
    </recommendedName>
</protein>
<keyword evidence="3" id="KW-0805">Transcription regulation</keyword>
<dbReference type="InterPro" id="IPR007219">
    <property type="entry name" value="XnlR_reg_dom"/>
</dbReference>
<dbReference type="GO" id="GO:0008270">
    <property type="term" value="F:zinc ion binding"/>
    <property type="evidence" value="ECO:0007669"/>
    <property type="project" value="InterPro"/>
</dbReference>
<comment type="subcellular location">
    <subcellularLocation>
        <location evidence="1">Nucleus</location>
    </subcellularLocation>
</comment>
<dbReference type="PROSITE" id="PS50048">
    <property type="entry name" value="ZN2_CY6_FUNGAL_2"/>
    <property type="match status" value="1"/>
</dbReference>
<evidence type="ECO:0000313" key="9">
    <source>
        <dbReference type="Proteomes" id="UP000053328"/>
    </source>
</evidence>
<dbReference type="STRING" id="91928.A0A0D1ZF31"/>
<dbReference type="Gene3D" id="4.10.240.10">
    <property type="entry name" value="Zn(2)-C6 fungal-type DNA-binding domain"/>
    <property type="match status" value="1"/>
</dbReference>
<evidence type="ECO:0000256" key="2">
    <source>
        <dbReference type="ARBA" id="ARBA00022723"/>
    </source>
</evidence>
<evidence type="ECO:0000256" key="3">
    <source>
        <dbReference type="ARBA" id="ARBA00023015"/>
    </source>
</evidence>
<keyword evidence="5" id="KW-0804">Transcription</keyword>
<dbReference type="RefSeq" id="XP_016231778.1">
    <property type="nucleotide sequence ID" value="XM_016385176.1"/>
</dbReference>
<keyword evidence="2" id="KW-0479">Metal-binding</keyword>
<dbReference type="Pfam" id="PF00172">
    <property type="entry name" value="Zn_clus"/>
    <property type="match status" value="1"/>
</dbReference>
<reference evidence="8 9" key="1">
    <citation type="submission" date="2015-01" db="EMBL/GenBank/DDBJ databases">
        <title>The Genome Sequence of Exophiala spinifera CBS89968.</title>
        <authorList>
            <consortium name="The Broad Institute Genomics Platform"/>
            <person name="Cuomo C."/>
            <person name="de Hoog S."/>
            <person name="Gorbushina A."/>
            <person name="Stielow B."/>
            <person name="Teixiera M."/>
            <person name="Abouelleil A."/>
            <person name="Chapman S.B."/>
            <person name="Priest M."/>
            <person name="Young S.K."/>
            <person name="Wortman J."/>
            <person name="Nusbaum C."/>
            <person name="Birren B."/>
        </authorList>
    </citation>
    <scope>NUCLEOTIDE SEQUENCE [LARGE SCALE GENOMIC DNA]</scope>
    <source>
        <strain evidence="8 9">CBS 89968</strain>
    </source>
</reference>
<dbReference type="InterPro" id="IPR036864">
    <property type="entry name" value="Zn2-C6_fun-type_DNA-bd_sf"/>
</dbReference>
<evidence type="ECO:0000256" key="4">
    <source>
        <dbReference type="ARBA" id="ARBA00023125"/>
    </source>
</evidence>
<dbReference type="EMBL" id="KN847499">
    <property type="protein sequence ID" value="KIW11562.1"/>
    <property type="molecule type" value="Genomic_DNA"/>
</dbReference>
<evidence type="ECO:0000313" key="8">
    <source>
        <dbReference type="EMBL" id="KIW11562.1"/>
    </source>
</evidence>
<organism evidence="8 9">
    <name type="scientific">Exophiala spinifera</name>
    <dbReference type="NCBI Taxonomy" id="91928"/>
    <lineage>
        <taxon>Eukaryota</taxon>
        <taxon>Fungi</taxon>
        <taxon>Dikarya</taxon>
        <taxon>Ascomycota</taxon>
        <taxon>Pezizomycotina</taxon>
        <taxon>Eurotiomycetes</taxon>
        <taxon>Chaetothyriomycetidae</taxon>
        <taxon>Chaetothyriales</taxon>
        <taxon>Herpotrichiellaceae</taxon>
        <taxon>Exophiala</taxon>
    </lineage>
</organism>
<dbReference type="OrthoDB" id="4145260at2759"/>
<dbReference type="GO" id="GO:0006351">
    <property type="term" value="P:DNA-templated transcription"/>
    <property type="evidence" value="ECO:0007669"/>
    <property type="project" value="InterPro"/>
</dbReference>
<dbReference type="SUPFAM" id="SSF57701">
    <property type="entry name" value="Zn2/Cys6 DNA-binding domain"/>
    <property type="match status" value="1"/>
</dbReference>
<accession>A0A0D1ZF31</accession>
<feature type="domain" description="Zn(2)-C6 fungal-type" evidence="7">
    <location>
        <begin position="14"/>
        <end position="44"/>
    </location>
</feature>
<dbReference type="GeneID" id="27337946"/>
<dbReference type="Proteomes" id="UP000053328">
    <property type="component" value="Unassembled WGS sequence"/>
</dbReference>
<dbReference type="PROSITE" id="PS00463">
    <property type="entry name" value="ZN2_CY6_FUNGAL_1"/>
    <property type="match status" value="1"/>
</dbReference>
<dbReference type="GO" id="GO:0003677">
    <property type="term" value="F:DNA binding"/>
    <property type="evidence" value="ECO:0007669"/>
    <property type="project" value="UniProtKB-KW"/>
</dbReference>
<dbReference type="CDD" id="cd00067">
    <property type="entry name" value="GAL4"/>
    <property type="match status" value="1"/>
</dbReference>
<dbReference type="HOGENOM" id="CLU_023880_4_0_1"/>
<sequence>MVTKEAEIQRASRACRLCRTRKKACDKKLPECGYCIQRGLTCVYGDDSHSTSAEKAAIFVGSVLAMRSSIPIWLAGDLSPSTMQSQSPGLYNSHQGVQDPAMSLAKAVHAQVDHIIRAANISSDYIQERYFRHFHPRLQILEPRLFQEAIEQECGVPAPDVTILLLAMYLITLEPPNDTIYITLRTIFTAVQTSIRTSIALIQASLLISCYEYTHGWLDAAYISVGACVRMGRLIGINRLQGSRDDESLKSDTRETLKLVESWNLWWGITILESALLSEVDENVQKSVSDYHLGDQSPLPLGSESTVGSSMLRCLKCVPLTVSKDNSDFTRLAQATCLLNRVRRAVTFKIDYSELAAIDKEIQSYLLLALNEDRDGCPKALHSISVAIAVRGLFVLHQRILNDVGERQDGYSRNSYAALYTASKMVLDAAKDHYSSSAKPRILFLPLCCRRNIQDAKAFLTDSGEQHCSAVDLQHLRLAEEALNKR</sequence>
<dbReference type="GO" id="GO:0000981">
    <property type="term" value="F:DNA-binding transcription factor activity, RNA polymerase II-specific"/>
    <property type="evidence" value="ECO:0007669"/>
    <property type="project" value="InterPro"/>
</dbReference>
<dbReference type="GO" id="GO:0005634">
    <property type="term" value="C:nucleus"/>
    <property type="evidence" value="ECO:0007669"/>
    <property type="project" value="UniProtKB-SubCell"/>
</dbReference>
<dbReference type="InterPro" id="IPR001138">
    <property type="entry name" value="Zn2Cys6_DnaBD"/>
</dbReference>
<evidence type="ECO:0000256" key="6">
    <source>
        <dbReference type="ARBA" id="ARBA00023242"/>
    </source>
</evidence>
<dbReference type="CDD" id="cd12148">
    <property type="entry name" value="fungal_TF_MHR"/>
    <property type="match status" value="1"/>
</dbReference>